<evidence type="ECO:0000313" key="1">
    <source>
        <dbReference type="EMBL" id="KAL3586002.1"/>
    </source>
</evidence>
<reference evidence="1 2" key="1">
    <citation type="journal article" date="2024" name="Plant Biotechnol. J.">
        <title>Genome and CRISPR/Cas9 system of a widespread forest tree (Populus alba) in the world.</title>
        <authorList>
            <person name="Liu Y.J."/>
            <person name="Jiang P.F."/>
            <person name="Han X.M."/>
            <person name="Li X.Y."/>
            <person name="Wang H.M."/>
            <person name="Wang Y.J."/>
            <person name="Wang X.X."/>
            <person name="Zeng Q.Y."/>
        </authorList>
    </citation>
    <scope>NUCLEOTIDE SEQUENCE [LARGE SCALE GENOMIC DNA]</scope>
    <source>
        <strain evidence="2">cv. PAL-ZL1</strain>
    </source>
</reference>
<organism evidence="1 2">
    <name type="scientific">Populus alba</name>
    <name type="common">White poplar</name>
    <dbReference type="NCBI Taxonomy" id="43335"/>
    <lineage>
        <taxon>Eukaryota</taxon>
        <taxon>Viridiplantae</taxon>
        <taxon>Streptophyta</taxon>
        <taxon>Embryophyta</taxon>
        <taxon>Tracheophyta</taxon>
        <taxon>Spermatophyta</taxon>
        <taxon>Magnoliopsida</taxon>
        <taxon>eudicotyledons</taxon>
        <taxon>Gunneridae</taxon>
        <taxon>Pentapetalae</taxon>
        <taxon>rosids</taxon>
        <taxon>fabids</taxon>
        <taxon>Malpighiales</taxon>
        <taxon>Salicaceae</taxon>
        <taxon>Saliceae</taxon>
        <taxon>Populus</taxon>
    </lineage>
</organism>
<evidence type="ECO:0000313" key="2">
    <source>
        <dbReference type="Proteomes" id="UP000309997"/>
    </source>
</evidence>
<dbReference type="Proteomes" id="UP000309997">
    <property type="component" value="Unassembled WGS sequence"/>
</dbReference>
<name>A0ACC4C4N9_POPAL</name>
<dbReference type="EMBL" id="RCHU02000006">
    <property type="protein sequence ID" value="KAL3586002.1"/>
    <property type="molecule type" value="Genomic_DNA"/>
</dbReference>
<keyword evidence="2" id="KW-1185">Reference proteome</keyword>
<gene>
    <name evidence="1" type="ORF">D5086_012869</name>
</gene>
<protein>
    <submittedName>
        <fullName evidence="1">Uncharacterized protein</fullName>
    </submittedName>
</protein>
<comment type="caution">
    <text evidence="1">The sequence shown here is derived from an EMBL/GenBank/DDBJ whole genome shotgun (WGS) entry which is preliminary data.</text>
</comment>
<accession>A0ACC4C4N9</accession>
<proteinExistence type="predicted"/>
<sequence length="66" mass="7299">MKASPSTIPPKVALGIFKARLTPRKDKIVDQFLTWIVSASGPVTGLLPLAIAFTLRSIPEMRFEFQ</sequence>